<evidence type="ECO:0000313" key="2">
    <source>
        <dbReference type="Proteomes" id="UP000283269"/>
    </source>
</evidence>
<sequence>MPIVASQSVRNGVCTVALSWPAAATMRHVAASTVGWDVSALERDAWLHGVSRDGKSIVGARSGTGAGTGIELSLDDAAGTNCGEVAIVGEGGGET</sequence>
<name>A0A409X8R6_PSICY</name>
<accession>A0A409X8R6</accession>
<reference evidence="1 2" key="1">
    <citation type="journal article" date="2018" name="Evol. Lett.">
        <title>Horizontal gene cluster transfer increased hallucinogenic mushroom diversity.</title>
        <authorList>
            <person name="Reynolds H.T."/>
            <person name="Vijayakumar V."/>
            <person name="Gluck-Thaler E."/>
            <person name="Korotkin H.B."/>
            <person name="Matheny P.B."/>
            <person name="Slot J.C."/>
        </authorList>
    </citation>
    <scope>NUCLEOTIDE SEQUENCE [LARGE SCALE GENOMIC DNA]</scope>
    <source>
        <strain evidence="1 2">2631</strain>
    </source>
</reference>
<comment type="caution">
    <text evidence="1">The sequence shown here is derived from an EMBL/GenBank/DDBJ whole genome shotgun (WGS) entry which is preliminary data.</text>
</comment>
<protein>
    <submittedName>
        <fullName evidence="1">Uncharacterized protein</fullName>
    </submittedName>
</protein>
<dbReference type="EMBL" id="NHYD01002345">
    <property type="protein sequence ID" value="PPQ87193.1"/>
    <property type="molecule type" value="Genomic_DNA"/>
</dbReference>
<gene>
    <name evidence="1" type="ORF">CVT25_014789</name>
</gene>
<dbReference type="InParanoid" id="A0A409X8R6"/>
<dbReference type="Proteomes" id="UP000283269">
    <property type="component" value="Unassembled WGS sequence"/>
</dbReference>
<dbReference type="AlphaFoldDB" id="A0A409X8R6"/>
<organism evidence="1 2">
    <name type="scientific">Psilocybe cyanescens</name>
    <dbReference type="NCBI Taxonomy" id="93625"/>
    <lineage>
        <taxon>Eukaryota</taxon>
        <taxon>Fungi</taxon>
        <taxon>Dikarya</taxon>
        <taxon>Basidiomycota</taxon>
        <taxon>Agaricomycotina</taxon>
        <taxon>Agaricomycetes</taxon>
        <taxon>Agaricomycetidae</taxon>
        <taxon>Agaricales</taxon>
        <taxon>Agaricineae</taxon>
        <taxon>Strophariaceae</taxon>
        <taxon>Psilocybe</taxon>
    </lineage>
</organism>
<proteinExistence type="predicted"/>
<evidence type="ECO:0000313" key="1">
    <source>
        <dbReference type="EMBL" id="PPQ87193.1"/>
    </source>
</evidence>
<keyword evidence="2" id="KW-1185">Reference proteome</keyword>